<keyword evidence="3" id="KW-1185">Reference proteome</keyword>
<name>A0ABQ1Q613_9BACI</name>
<keyword evidence="1" id="KW-0472">Membrane</keyword>
<evidence type="ECO:0000313" key="3">
    <source>
        <dbReference type="Proteomes" id="UP000642571"/>
    </source>
</evidence>
<gene>
    <name evidence="2" type="ORF">GCM10011389_24130</name>
</gene>
<comment type="caution">
    <text evidence="2">The sequence shown here is derived from an EMBL/GenBank/DDBJ whole genome shotgun (WGS) entry which is preliminary data.</text>
</comment>
<protein>
    <submittedName>
        <fullName evidence="2">Uncharacterized protein</fullName>
    </submittedName>
</protein>
<sequence length="48" mass="5657">MEETKLRKQAMVSLTGREQQFSKENNFLFNYGTLVLTSLALLVQHYFM</sequence>
<evidence type="ECO:0000313" key="2">
    <source>
        <dbReference type="EMBL" id="GGD15613.1"/>
    </source>
</evidence>
<organism evidence="2 3">
    <name type="scientific">Pontibacillus salipaludis</name>
    <dbReference type="NCBI Taxonomy" id="1697394"/>
    <lineage>
        <taxon>Bacteria</taxon>
        <taxon>Bacillati</taxon>
        <taxon>Bacillota</taxon>
        <taxon>Bacilli</taxon>
        <taxon>Bacillales</taxon>
        <taxon>Bacillaceae</taxon>
        <taxon>Pontibacillus</taxon>
    </lineage>
</organism>
<feature type="transmembrane region" description="Helical" evidence="1">
    <location>
        <begin position="27"/>
        <end position="47"/>
    </location>
</feature>
<reference evidence="3" key="1">
    <citation type="journal article" date="2019" name="Int. J. Syst. Evol. Microbiol.">
        <title>The Global Catalogue of Microorganisms (GCM) 10K type strain sequencing project: providing services to taxonomists for standard genome sequencing and annotation.</title>
        <authorList>
            <consortium name="The Broad Institute Genomics Platform"/>
            <consortium name="The Broad Institute Genome Sequencing Center for Infectious Disease"/>
            <person name="Wu L."/>
            <person name="Ma J."/>
        </authorList>
    </citation>
    <scope>NUCLEOTIDE SEQUENCE [LARGE SCALE GENOMIC DNA]</scope>
    <source>
        <strain evidence="3">CGMCC 1.15353</strain>
    </source>
</reference>
<dbReference type="Proteomes" id="UP000642571">
    <property type="component" value="Unassembled WGS sequence"/>
</dbReference>
<keyword evidence="1" id="KW-0812">Transmembrane</keyword>
<dbReference type="RefSeq" id="WP_188654075.1">
    <property type="nucleotide sequence ID" value="NZ_BMIN01000010.1"/>
</dbReference>
<proteinExistence type="predicted"/>
<evidence type="ECO:0000256" key="1">
    <source>
        <dbReference type="SAM" id="Phobius"/>
    </source>
</evidence>
<dbReference type="EMBL" id="BMIN01000010">
    <property type="protein sequence ID" value="GGD15613.1"/>
    <property type="molecule type" value="Genomic_DNA"/>
</dbReference>
<keyword evidence="1" id="KW-1133">Transmembrane helix</keyword>
<accession>A0ABQ1Q613</accession>